<evidence type="ECO:0000259" key="2">
    <source>
        <dbReference type="Pfam" id="PF12030"/>
    </source>
</evidence>
<evidence type="ECO:0000256" key="1">
    <source>
        <dbReference type="SAM" id="MobiDB-lite"/>
    </source>
</evidence>
<proteinExistence type="predicted"/>
<feature type="compositionally biased region" description="Polar residues" evidence="1">
    <location>
        <begin position="266"/>
        <end position="279"/>
    </location>
</feature>
<feature type="region of interest" description="Disordered" evidence="1">
    <location>
        <begin position="1"/>
        <end position="22"/>
    </location>
</feature>
<dbReference type="InterPro" id="IPR021905">
    <property type="entry name" value="DUF3517"/>
</dbReference>
<sequence length="508" mass="56059">MTTTRCSEDQLEGGAGARGRADLSAKRGDGGLSVEVYTNELARLSMTLATEFLMRVLLHTHSSVREELHLWKKMIARLLDGSPTACKCFLETLVERPNWLRQYLLKCHVDDVRQTFVAMLVHALRCCVHFLRGSSCLVDAAGRRQDILRVDAMIDALVSLLPEASGAKTFVSQYFLVFLEYARLGPSQRLHLLQKGLVGQLIAVASHIPLASKVDLTFLHSTISLLVRGCDISRFCEDTSLEGMLCEEDEDQEMEVVNADKGVGSSPGNETASSSVATKHTSKGRRGAAGAGGEAGTSSAIPNPLQLPPPLAVLPDDAAEALFMRRIYVQIIVETCPELDDAVKLLEYCSWQNERFSWVVLSDVMEVLQRAATSEARPLLALLLQLLQLNDSYQMHRQEAVLSGMDGICCGIMDMIVSKNLAQHKRYALLKFVVKLEGTSPSVRQLVIGRKTEWKRAVDWLQNEILTNGAPSPMSTPPLSNEEMTSGYLMRTSTAEWTLDRARNVLSP</sequence>
<keyword evidence="4" id="KW-1185">Reference proteome</keyword>
<dbReference type="Pfam" id="PF12030">
    <property type="entry name" value="DUF3517"/>
    <property type="match status" value="1"/>
</dbReference>
<name>A0A388KDZ9_CHABU</name>
<organism evidence="3 4">
    <name type="scientific">Chara braunii</name>
    <name type="common">Braun's stonewort</name>
    <dbReference type="NCBI Taxonomy" id="69332"/>
    <lineage>
        <taxon>Eukaryota</taxon>
        <taxon>Viridiplantae</taxon>
        <taxon>Streptophyta</taxon>
        <taxon>Charophyceae</taxon>
        <taxon>Charales</taxon>
        <taxon>Characeae</taxon>
        <taxon>Chara</taxon>
    </lineage>
</organism>
<evidence type="ECO:0000313" key="4">
    <source>
        <dbReference type="Proteomes" id="UP000265515"/>
    </source>
</evidence>
<dbReference type="Proteomes" id="UP000265515">
    <property type="component" value="Unassembled WGS sequence"/>
</dbReference>
<dbReference type="OrthoDB" id="289038at2759"/>
<reference evidence="3 4" key="1">
    <citation type="journal article" date="2018" name="Cell">
        <title>The Chara Genome: Secondary Complexity and Implications for Plant Terrestrialization.</title>
        <authorList>
            <person name="Nishiyama T."/>
            <person name="Sakayama H."/>
            <person name="Vries J.D."/>
            <person name="Buschmann H."/>
            <person name="Saint-Marcoux D."/>
            <person name="Ullrich K.K."/>
            <person name="Haas F.B."/>
            <person name="Vanderstraeten L."/>
            <person name="Becker D."/>
            <person name="Lang D."/>
            <person name="Vosolsobe S."/>
            <person name="Rombauts S."/>
            <person name="Wilhelmsson P.K.I."/>
            <person name="Janitza P."/>
            <person name="Kern R."/>
            <person name="Heyl A."/>
            <person name="Rumpler F."/>
            <person name="Villalobos L.I.A.C."/>
            <person name="Clay J.M."/>
            <person name="Skokan R."/>
            <person name="Toyoda A."/>
            <person name="Suzuki Y."/>
            <person name="Kagoshima H."/>
            <person name="Schijlen E."/>
            <person name="Tajeshwar N."/>
            <person name="Catarino B."/>
            <person name="Hetherington A.J."/>
            <person name="Saltykova A."/>
            <person name="Bonnot C."/>
            <person name="Breuninger H."/>
            <person name="Symeonidi A."/>
            <person name="Radhakrishnan G.V."/>
            <person name="Van Nieuwerburgh F."/>
            <person name="Deforce D."/>
            <person name="Chang C."/>
            <person name="Karol K.G."/>
            <person name="Hedrich R."/>
            <person name="Ulvskov P."/>
            <person name="Glockner G."/>
            <person name="Delwiche C.F."/>
            <person name="Petrasek J."/>
            <person name="Van de Peer Y."/>
            <person name="Friml J."/>
            <person name="Beilby M."/>
            <person name="Dolan L."/>
            <person name="Kohara Y."/>
            <person name="Sugano S."/>
            <person name="Fujiyama A."/>
            <person name="Delaux P.-M."/>
            <person name="Quint M."/>
            <person name="TheiBen G."/>
            <person name="Hagemann M."/>
            <person name="Harholt J."/>
            <person name="Dunand C."/>
            <person name="Zachgo S."/>
            <person name="Langdale J."/>
            <person name="Maumus F."/>
            <person name="Straeten D.V.D."/>
            <person name="Gould S.B."/>
            <person name="Rensing S.A."/>
        </authorList>
    </citation>
    <scope>NUCLEOTIDE SEQUENCE [LARGE SCALE GENOMIC DNA]</scope>
    <source>
        <strain evidence="3 4">S276</strain>
    </source>
</reference>
<feature type="domain" description="DUF3517" evidence="2">
    <location>
        <begin position="98"/>
        <end position="428"/>
    </location>
</feature>
<accession>A0A388KDZ9</accession>
<gene>
    <name evidence="3" type="ORF">CBR_g2831</name>
</gene>
<comment type="caution">
    <text evidence="3">The sequence shown here is derived from an EMBL/GenBank/DDBJ whole genome shotgun (WGS) entry which is preliminary data.</text>
</comment>
<dbReference type="Gramene" id="GBG68284">
    <property type="protein sequence ID" value="GBG68284"/>
    <property type="gene ID" value="CBR_g2831"/>
</dbReference>
<dbReference type="STRING" id="69332.A0A388KDZ9"/>
<evidence type="ECO:0000313" key="3">
    <source>
        <dbReference type="EMBL" id="GBG68284.1"/>
    </source>
</evidence>
<dbReference type="AlphaFoldDB" id="A0A388KDZ9"/>
<dbReference type="EMBL" id="BFEA01000098">
    <property type="protein sequence ID" value="GBG68284.1"/>
    <property type="molecule type" value="Genomic_DNA"/>
</dbReference>
<protein>
    <recommendedName>
        <fullName evidence="2">DUF3517 domain-containing protein</fullName>
    </recommendedName>
</protein>
<feature type="region of interest" description="Disordered" evidence="1">
    <location>
        <begin position="260"/>
        <end position="303"/>
    </location>
</feature>